<reference evidence="3" key="2">
    <citation type="submission" date="2025-08" db="UniProtKB">
        <authorList>
            <consortium name="RefSeq"/>
        </authorList>
    </citation>
    <scope>IDENTIFICATION</scope>
    <source>
        <tissue evidence="3">Seedling</tissue>
    </source>
</reference>
<dbReference type="GeneID" id="107403624"/>
<sequence length="222" mass="23876">MDGAGSRLGRASSRYGPATTVFNGPVRKWKKKWVHVYSSSTVSYQNPHSQSNGQNSTTTSSSNNGGSHLLLCRWTPIPPTTTLSSSADDGGSVNGSGSTPDEPPKRKFRYTPIAVLEEQKKVAEKKVEDEEKTSETEQYGGAKTTTTTTPSTSSDEMLAKPDFNEVLKNETEVSEKNGSQDSNTSNLDLGLGLKGQDNLESPNQSKETQMTTANSTGFWSVG</sequence>
<proteinExistence type="predicted"/>
<evidence type="ECO:0000256" key="1">
    <source>
        <dbReference type="SAM" id="MobiDB-lite"/>
    </source>
</evidence>
<dbReference type="RefSeq" id="XP_015866026.3">
    <property type="nucleotide sequence ID" value="XM_016010540.4"/>
</dbReference>
<feature type="compositionally biased region" description="Polar residues" evidence="1">
    <location>
        <begin position="198"/>
        <end position="222"/>
    </location>
</feature>
<accession>A0A9B4DI51</accession>
<name>A0A9B4DI51_ZIZJJ</name>
<evidence type="ECO:0000313" key="3">
    <source>
        <dbReference type="RefSeq" id="XP_015866026.3"/>
    </source>
</evidence>
<feature type="compositionally biased region" description="Polar residues" evidence="1">
    <location>
        <begin position="176"/>
        <end position="187"/>
    </location>
</feature>
<protein>
    <submittedName>
        <fullName evidence="3">Uncharacterized protein LOC107403624</fullName>
    </submittedName>
</protein>
<feature type="region of interest" description="Disordered" evidence="1">
    <location>
        <begin position="43"/>
        <end position="222"/>
    </location>
</feature>
<keyword evidence="2" id="KW-1185">Reference proteome</keyword>
<feature type="compositionally biased region" description="Low complexity" evidence="1">
    <location>
        <begin position="144"/>
        <end position="154"/>
    </location>
</feature>
<feature type="compositionally biased region" description="Low complexity" evidence="1">
    <location>
        <begin position="49"/>
        <end position="67"/>
    </location>
</feature>
<dbReference type="Proteomes" id="UP001652623">
    <property type="component" value="Chromosome 1"/>
</dbReference>
<feature type="region of interest" description="Disordered" evidence="1">
    <location>
        <begin position="1"/>
        <end position="21"/>
    </location>
</feature>
<reference evidence="2" key="1">
    <citation type="submission" date="2025-05" db="UniProtKB">
        <authorList>
            <consortium name="RefSeq"/>
        </authorList>
    </citation>
    <scope>NUCLEOTIDE SEQUENCE [LARGE SCALE GENOMIC DNA]</scope>
</reference>
<dbReference type="PANTHER" id="PTHR34572:SF8">
    <property type="entry name" value="(RAPE) HYPOTHETICAL PROTEIN"/>
    <property type="match status" value="1"/>
</dbReference>
<dbReference type="PANTHER" id="PTHR34572">
    <property type="entry name" value="GOLGIN FAMILY A PROTEIN"/>
    <property type="match status" value="1"/>
</dbReference>
<feature type="compositionally biased region" description="Basic and acidic residues" evidence="1">
    <location>
        <begin position="157"/>
        <end position="175"/>
    </location>
</feature>
<evidence type="ECO:0000313" key="2">
    <source>
        <dbReference type="Proteomes" id="UP001652623"/>
    </source>
</evidence>
<organism evidence="2 3">
    <name type="scientific">Ziziphus jujuba</name>
    <name type="common">Chinese jujube</name>
    <name type="synonym">Ziziphus sativa</name>
    <dbReference type="NCBI Taxonomy" id="326968"/>
    <lineage>
        <taxon>Eukaryota</taxon>
        <taxon>Viridiplantae</taxon>
        <taxon>Streptophyta</taxon>
        <taxon>Embryophyta</taxon>
        <taxon>Tracheophyta</taxon>
        <taxon>Spermatophyta</taxon>
        <taxon>Magnoliopsida</taxon>
        <taxon>eudicotyledons</taxon>
        <taxon>Gunneridae</taxon>
        <taxon>Pentapetalae</taxon>
        <taxon>rosids</taxon>
        <taxon>fabids</taxon>
        <taxon>Rosales</taxon>
        <taxon>Rhamnaceae</taxon>
        <taxon>Paliureae</taxon>
        <taxon>Ziziphus</taxon>
    </lineage>
</organism>
<feature type="compositionally biased region" description="Basic and acidic residues" evidence="1">
    <location>
        <begin position="117"/>
        <end position="135"/>
    </location>
</feature>
<gene>
    <name evidence="3" type="primary">LOC107403624</name>
</gene>